<organism evidence="4 5">
    <name type="scientific">Peronospora matthiolae</name>
    <dbReference type="NCBI Taxonomy" id="2874970"/>
    <lineage>
        <taxon>Eukaryota</taxon>
        <taxon>Sar</taxon>
        <taxon>Stramenopiles</taxon>
        <taxon>Oomycota</taxon>
        <taxon>Peronosporomycetes</taxon>
        <taxon>Peronosporales</taxon>
        <taxon>Peronosporaceae</taxon>
        <taxon>Peronospora</taxon>
    </lineage>
</organism>
<dbReference type="Proteomes" id="UP001162060">
    <property type="component" value="Unassembled WGS sequence"/>
</dbReference>
<dbReference type="AlphaFoldDB" id="A0AAV1T3M2"/>
<name>A0AAV1T3M2_9STRA</name>
<evidence type="ECO:0000256" key="1">
    <source>
        <dbReference type="SAM" id="MobiDB-lite"/>
    </source>
</evidence>
<evidence type="ECO:0000259" key="2">
    <source>
        <dbReference type="Pfam" id="PF07727"/>
    </source>
</evidence>
<feature type="domain" description="Reverse transcriptase Ty1/copia-type" evidence="2">
    <location>
        <begin position="231"/>
        <end position="329"/>
    </location>
</feature>
<dbReference type="Pfam" id="PF25597">
    <property type="entry name" value="SH3_retrovirus"/>
    <property type="match status" value="1"/>
</dbReference>
<sequence length="566" mass="63610">MRVFGCRTFVLTPKEKRSKWDPKAREGLFMGYEEVSKAYRVYDIEVDQVVISRGVTFDESTFGFSPTLPQEIVDDTALDIESMNISDKSHPKQFKQTGKRKSRSNSQEQVLQRTLPERRGTGLEEASAQDDFKSNQAKRRSSARDNLDEEQKGSDEDNEDATPQVFWRASANAVEGTDLSEPTTFEDAVGGPDQVHWRTAICSELESMKLRGIFRATKLPSGQHTIGTKWNPCIDYTETFSPVVKYVTLRMVVAITRYFDWTLDQLDVVTAFLYGEMMEKVFCAIPEGVEVDEDFDCFELVKAIYGLKQASRIWNETFMSSSAPLDFKSPILTRVFISRLQARFNMTDSGKCAFVLGIELVDNDNGSVSMCQRRYVEDVLKRFGMSDCKAVTSPTDISSRLITSTAATIIDAPFREAVGALMHLMTATRPDIAFAVSYVSRFMENPQVEHWMAVKRILRYFQGTKSHGICFKSDDKIDFCGYSGADWAGDHADSKSTSGYAFILMGAPVSWGSKKQSSVSLSTSEAEYIALSLAIQEGKWVHRLLCEILDAAEDKSGPELKIMEDN</sequence>
<accession>A0AAV1T3M2</accession>
<feature type="compositionally biased region" description="Basic and acidic residues" evidence="1">
    <location>
        <begin position="142"/>
        <end position="155"/>
    </location>
</feature>
<feature type="region of interest" description="Disordered" evidence="1">
    <location>
        <begin position="83"/>
        <end position="162"/>
    </location>
</feature>
<evidence type="ECO:0000313" key="4">
    <source>
        <dbReference type="EMBL" id="CAK7895566.1"/>
    </source>
</evidence>
<feature type="compositionally biased region" description="Basic residues" evidence="1">
    <location>
        <begin position="91"/>
        <end position="103"/>
    </location>
</feature>
<protein>
    <recommendedName>
        <fullName evidence="6">Reverse transcriptase Ty1/copia-type domain-containing protein</fullName>
    </recommendedName>
</protein>
<dbReference type="PANTHER" id="PTHR11439:SF463">
    <property type="entry name" value="REVERSE TRANSCRIPTASE TY1_COPIA-TYPE DOMAIN-CONTAINING PROTEIN"/>
    <property type="match status" value="1"/>
</dbReference>
<dbReference type="InterPro" id="IPR057670">
    <property type="entry name" value="SH3_retrovirus"/>
</dbReference>
<gene>
    <name evidence="4" type="ORF">PM001_LOCUS1072</name>
</gene>
<reference evidence="4" key="1">
    <citation type="submission" date="2024-01" db="EMBL/GenBank/DDBJ databases">
        <authorList>
            <person name="Webb A."/>
        </authorList>
    </citation>
    <scope>NUCLEOTIDE SEQUENCE</scope>
    <source>
        <strain evidence="4">Pm1</strain>
    </source>
</reference>
<evidence type="ECO:0000259" key="3">
    <source>
        <dbReference type="Pfam" id="PF25597"/>
    </source>
</evidence>
<evidence type="ECO:0008006" key="6">
    <source>
        <dbReference type="Google" id="ProtNLM"/>
    </source>
</evidence>
<dbReference type="EMBL" id="CAKLBY020000004">
    <property type="protein sequence ID" value="CAK7895566.1"/>
    <property type="molecule type" value="Genomic_DNA"/>
</dbReference>
<evidence type="ECO:0000313" key="5">
    <source>
        <dbReference type="Proteomes" id="UP001162060"/>
    </source>
</evidence>
<dbReference type="PANTHER" id="PTHR11439">
    <property type="entry name" value="GAG-POL-RELATED RETROTRANSPOSON"/>
    <property type="match status" value="1"/>
</dbReference>
<comment type="caution">
    <text evidence="4">The sequence shown here is derived from an EMBL/GenBank/DDBJ whole genome shotgun (WGS) entry which is preliminary data.</text>
</comment>
<dbReference type="Pfam" id="PF07727">
    <property type="entry name" value="RVT_2"/>
    <property type="match status" value="1"/>
</dbReference>
<dbReference type="CDD" id="cd09272">
    <property type="entry name" value="RNase_HI_RT_Ty1"/>
    <property type="match status" value="1"/>
</dbReference>
<proteinExistence type="predicted"/>
<dbReference type="InterPro" id="IPR013103">
    <property type="entry name" value="RVT_2"/>
</dbReference>
<feature type="domain" description="Retroviral polymerase SH3-like" evidence="3">
    <location>
        <begin position="6"/>
        <end position="67"/>
    </location>
</feature>